<comment type="caution">
    <text evidence="3">The sequence shown here is derived from an EMBL/GenBank/DDBJ whole genome shotgun (WGS) entry which is preliminary data.</text>
</comment>
<accession>A0AAN7BF21</accession>
<evidence type="ECO:0000313" key="4">
    <source>
        <dbReference type="Proteomes" id="UP001301958"/>
    </source>
</evidence>
<feature type="domain" description="DUF8212" evidence="2">
    <location>
        <begin position="259"/>
        <end position="292"/>
    </location>
</feature>
<dbReference type="AlphaFoldDB" id="A0AAN7BF21"/>
<dbReference type="InterPro" id="IPR058525">
    <property type="entry name" value="DUF8212"/>
</dbReference>
<proteinExistence type="predicted"/>
<evidence type="ECO:0000313" key="3">
    <source>
        <dbReference type="EMBL" id="KAK4221633.1"/>
    </source>
</evidence>
<dbReference type="PANTHER" id="PTHR10622:SF10">
    <property type="entry name" value="HET DOMAIN-CONTAINING PROTEIN"/>
    <property type="match status" value="1"/>
</dbReference>
<feature type="domain" description="Heterokaryon incompatibility" evidence="1">
    <location>
        <begin position="22"/>
        <end position="143"/>
    </location>
</feature>
<sequence>MRLLNAQTRKLEEFFDHQIPVYAILSHTWGANELIYDDITGPTPLPPNVKIDGCCEKALSQKIDYVWIDTLCINKSSSAELSEAINSMFQWYRSASICYAYLSDVSGVPRPELGQNDYQYLSRKGPTSFSASRWFTRSWTLQELLAPEKVQFYDQKWNMIGEKEKSSNHPHLGSGRHFIDDGRGWVKIDRPSLFYLALSRITGIPILVLSGDAELEEVCVAERMSWAADRQTTRKEDIAYSLMGIFGVNMAMLYGEGDRAFIRLQEEIIQRSDDDSIFAWGLGSTNHMSRPSSQLLAFSPTDFKATLSCPLLEKSPSKSEPNRTET</sequence>
<reference evidence="3" key="2">
    <citation type="submission" date="2023-05" db="EMBL/GenBank/DDBJ databases">
        <authorList>
            <consortium name="Lawrence Berkeley National Laboratory"/>
            <person name="Steindorff A."/>
            <person name="Hensen N."/>
            <person name="Bonometti L."/>
            <person name="Westerberg I."/>
            <person name="Brannstrom I.O."/>
            <person name="Guillou S."/>
            <person name="Cros-Aarteil S."/>
            <person name="Calhoun S."/>
            <person name="Haridas S."/>
            <person name="Kuo A."/>
            <person name="Mondo S."/>
            <person name="Pangilinan J."/>
            <person name="Riley R."/>
            <person name="Labutti K."/>
            <person name="Andreopoulos B."/>
            <person name="Lipzen A."/>
            <person name="Chen C."/>
            <person name="Yanf M."/>
            <person name="Daum C."/>
            <person name="Ng V."/>
            <person name="Clum A."/>
            <person name="Ohm R."/>
            <person name="Martin F."/>
            <person name="Silar P."/>
            <person name="Natvig D."/>
            <person name="Lalanne C."/>
            <person name="Gautier V."/>
            <person name="Ament-Velasquez S.L."/>
            <person name="Kruys A."/>
            <person name="Hutchinson M.I."/>
            <person name="Powell A.J."/>
            <person name="Barry K."/>
            <person name="Miller A.N."/>
            <person name="Grigoriev I.V."/>
            <person name="Debuchy R."/>
            <person name="Gladieux P."/>
            <person name="Thoren M.H."/>
            <person name="Johannesson H."/>
        </authorList>
    </citation>
    <scope>NUCLEOTIDE SEQUENCE</scope>
    <source>
        <strain evidence="3">CBS 990.96</strain>
    </source>
</reference>
<reference evidence="3" key="1">
    <citation type="journal article" date="2023" name="Mol. Phylogenet. Evol.">
        <title>Genome-scale phylogeny and comparative genomics of the fungal order Sordariales.</title>
        <authorList>
            <person name="Hensen N."/>
            <person name="Bonometti L."/>
            <person name="Westerberg I."/>
            <person name="Brannstrom I.O."/>
            <person name="Guillou S."/>
            <person name="Cros-Aarteil S."/>
            <person name="Calhoun S."/>
            <person name="Haridas S."/>
            <person name="Kuo A."/>
            <person name="Mondo S."/>
            <person name="Pangilinan J."/>
            <person name="Riley R."/>
            <person name="LaButti K."/>
            <person name="Andreopoulos B."/>
            <person name="Lipzen A."/>
            <person name="Chen C."/>
            <person name="Yan M."/>
            <person name="Daum C."/>
            <person name="Ng V."/>
            <person name="Clum A."/>
            <person name="Steindorff A."/>
            <person name="Ohm R.A."/>
            <person name="Martin F."/>
            <person name="Silar P."/>
            <person name="Natvig D.O."/>
            <person name="Lalanne C."/>
            <person name="Gautier V."/>
            <person name="Ament-Velasquez S.L."/>
            <person name="Kruys A."/>
            <person name="Hutchinson M.I."/>
            <person name="Powell A.J."/>
            <person name="Barry K."/>
            <person name="Miller A.N."/>
            <person name="Grigoriev I.V."/>
            <person name="Debuchy R."/>
            <person name="Gladieux P."/>
            <person name="Hiltunen Thoren M."/>
            <person name="Johannesson H."/>
        </authorList>
    </citation>
    <scope>NUCLEOTIDE SEQUENCE</scope>
    <source>
        <strain evidence="3">CBS 990.96</strain>
    </source>
</reference>
<gene>
    <name evidence="3" type="ORF">QBC38DRAFT_513455</name>
</gene>
<dbReference type="PANTHER" id="PTHR10622">
    <property type="entry name" value="HET DOMAIN-CONTAINING PROTEIN"/>
    <property type="match status" value="1"/>
</dbReference>
<dbReference type="Proteomes" id="UP001301958">
    <property type="component" value="Unassembled WGS sequence"/>
</dbReference>
<dbReference type="EMBL" id="MU865528">
    <property type="protein sequence ID" value="KAK4221633.1"/>
    <property type="molecule type" value="Genomic_DNA"/>
</dbReference>
<evidence type="ECO:0000259" key="1">
    <source>
        <dbReference type="Pfam" id="PF06985"/>
    </source>
</evidence>
<protein>
    <submittedName>
        <fullName evidence="3">HET-domain-containing protein</fullName>
    </submittedName>
</protein>
<organism evidence="3 4">
    <name type="scientific">Podospora fimiseda</name>
    <dbReference type="NCBI Taxonomy" id="252190"/>
    <lineage>
        <taxon>Eukaryota</taxon>
        <taxon>Fungi</taxon>
        <taxon>Dikarya</taxon>
        <taxon>Ascomycota</taxon>
        <taxon>Pezizomycotina</taxon>
        <taxon>Sordariomycetes</taxon>
        <taxon>Sordariomycetidae</taxon>
        <taxon>Sordariales</taxon>
        <taxon>Podosporaceae</taxon>
        <taxon>Podospora</taxon>
    </lineage>
</organism>
<dbReference type="Pfam" id="PF26640">
    <property type="entry name" value="DUF8212"/>
    <property type="match status" value="1"/>
</dbReference>
<dbReference type="Pfam" id="PF06985">
    <property type="entry name" value="HET"/>
    <property type="match status" value="1"/>
</dbReference>
<evidence type="ECO:0000259" key="2">
    <source>
        <dbReference type="Pfam" id="PF26640"/>
    </source>
</evidence>
<name>A0AAN7BF21_9PEZI</name>
<dbReference type="InterPro" id="IPR010730">
    <property type="entry name" value="HET"/>
</dbReference>
<keyword evidence="4" id="KW-1185">Reference proteome</keyword>